<dbReference type="AlphaFoldDB" id="A8STH7"/>
<sequence length="89" mass="9821">MFYSELGCFCPGYDDCWSANRLLPRKVLSRHDCTGHRLSACSTPGIVSGLPCIVLRRLHVRKLVRSDAHGCRTPDAVKARGKPVPTGAW</sequence>
<evidence type="ECO:0000313" key="1">
    <source>
        <dbReference type="EMBL" id="ABW24420.1"/>
    </source>
</evidence>
<protein>
    <submittedName>
        <fullName evidence="1">Uncharacterized protein</fullName>
    </submittedName>
</protein>
<feature type="non-terminal residue" evidence="1">
    <location>
        <position position="89"/>
    </location>
</feature>
<reference evidence="1" key="2">
    <citation type="submission" date="2007-06" db="EMBL/GenBank/DDBJ databases">
        <authorList>
            <person name="Sanchez S."/>
            <person name="Hourdez S."/>
            <person name="Lallier F.H."/>
        </authorList>
    </citation>
    <scope>NUCLEOTIDE SEQUENCE</scope>
</reference>
<name>A8STH7_RIFPA</name>
<dbReference type="EMBL" id="EF648573">
    <property type="protein sequence ID" value="ABW24420.1"/>
    <property type="molecule type" value="mRNA"/>
</dbReference>
<reference evidence="1" key="1">
    <citation type="journal article" date="2007" name="BMC Genomics">
        <title>Identification of proteins involved in the functioning of Riftia pachyptila symbiosis by Subtractive Suppression Hybridization.</title>
        <authorList>
            <person name="Sanchez S."/>
            <person name="Hourdez S."/>
            <person name="Lallier F.H."/>
        </authorList>
    </citation>
    <scope>NUCLEOTIDE SEQUENCE</scope>
</reference>
<organism evidence="1">
    <name type="scientific">Riftia pachyptila</name>
    <name type="common">Vent tube worm</name>
    <dbReference type="NCBI Taxonomy" id="6426"/>
    <lineage>
        <taxon>Eukaryota</taxon>
        <taxon>Metazoa</taxon>
        <taxon>Spiralia</taxon>
        <taxon>Lophotrochozoa</taxon>
        <taxon>Annelida</taxon>
        <taxon>Polychaeta</taxon>
        <taxon>Sedentaria</taxon>
        <taxon>Canalipalpata</taxon>
        <taxon>Sabellida</taxon>
        <taxon>Siboglinidae</taxon>
        <taxon>Riftia</taxon>
    </lineage>
</organism>
<accession>A8STH7</accession>
<proteinExistence type="evidence at transcript level"/>